<feature type="chain" id="PRO_5005190812" description="Thioredoxin domain-containing protein" evidence="1">
    <location>
        <begin position="20"/>
        <end position="212"/>
    </location>
</feature>
<proteinExistence type="predicted"/>
<evidence type="ECO:0000259" key="2">
    <source>
        <dbReference type="Pfam" id="PF00085"/>
    </source>
</evidence>
<keyword evidence="1" id="KW-0732">Signal</keyword>
<dbReference type="InterPro" id="IPR036249">
    <property type="entry name" value="Thioredoxin-like_sf"/>
</dbReference>
<organism evidence="3">
    <name type="scientific">Chromera velia CCMP2878</name>
    <dbReference type="NCBI Taxonomy" id="1169474"/>
    <lineage>
        <taxon>Eukaryota</taxon>
        <taxon>Sar</taxon>
        <taxon>Alveolata</taxon>
        <taxon>Colpodellida</taxon>
        <taxon>Chromeraceae</taxon>
        <taxon>Chromera</taxon>
    </lineage>
</organism>
<evidence type="ECO:0000313" key="3">
    <source>
        <dbReference type="EMBL" id="CEM32398.1"/>
    </source>
</evidence>
<dbReference type="Gene3D" id="3.40.30.10">
    <property type="entry name" value="Glutaredoxin"/>
    <property type="match status" value="1"/>
</dbReference>
<evidence type="ECO:0000256" key="1">
    <source>
        <dbReference type="SAM" id="SignalP"/>
    </source>
</evidence>
<accession>A0A0G4GPW0</accession>
<dbReference type="AlphaFoldDB" id="A0A0G4GPW0"/>
<gene>
    <name evidence="3" type="ORF">Cvel_22856</name>
</gene>
<dbReference type="InterPro" id="IPR013766">
    <property type="entry name" value="Thioredoxin_domain"/>
</dbReference>
<dbReference type="SUPFAM" id="SSF52833">
    <property type="entry name" value="Thioredoxin-like"/>
    <property type="match status" value="1"/>
</dbReference>
<dbReference type="EMBL" id="CDMZ01001428">
    <property type="protein sequence ID" value="CEM32398.1"/>
    <property type="molecule type" value="Genomic_DNA"/>
</dbReference>
<reference evidence="3" key="1">
    <citation type="submission" date="2014-11" db="EMBL/GenBank/DDBJ databases">
        <authorList>
            <person name="Otto D Thomas"/>
            <person name="Naeem Raeece"/>
        </authorList>
    </citation>
    <scope>NUCLEOTIDE SEQUENCE</scope>
</reference>
<feature type="signal peptide" evidence="1">
    <location>
        <begin position="1"/>
        <end position="19"/>
    </location>
</feature>
<feature type="domain" description="Thioredoxin" evidence="2">
    <location>
        <begin position="77"/>
        <end position="166"/>
    </location>
</feature>
<dbReference type="VEuPathDB" id="CryptoDB:Cvel_22856"/>
<dbReference type="Pfam" id="PF00085">
    <property type="entry name" value="Thioredoxin"/>
    <property type="match status" value="1"/>
</dbReference>
<sequence>MKIFFLLATLLVVERGVPAVNGFRLSGGWRREGNLRKSRSSLSATGDIVPLDEIEPGTVVDIKTPDGLSVFRPKAGIDDRAKSVCVSWNVSWSIPGKYLRPVFEKLAQDYPEWAFYWVHADSDELLMEDADDNGIDYVPETQIWRRGQMMEYVRGAEEDKLRALLDKWDDTLWDDSDLLVKRVSVEEQLSVDEVDRLNRLRGTRGNIVDFEG</sequence>
<dbReference type="CDD" id="cd02947">
    <property type="entry name" value="TRX_family"/>
    <property type="match status" value="1"/>
</dbReference>
<protein>
    <recommendedName>
        <fullName evidence="2">Thioredoxin domain-containing protein</fullName>
    </recommendedName>
</protein>
<name>A0A0G4GPW0_9ALVE</name>